<feature type="non-terminal residue" evidence="1">
    <location>
        <position position="1"/>
    </location>
</feature>
<dbReference type="Proteomes" id="UP000075809">
    <property type="component" value="Unassembled WGS sequence"/>
</dbReference>
<organism evidence="1 2">
    <name type="scientific">Mycetomoellerius zeteki</name>
    <dbReference type="NCBI Taxonomy" id="64791"/>
    <lineage>
        <taxon>Eukaryota</taxon>
        <taxon>Metazoa</taxon>
        <taxon>Ecdysozoa</taxon>
        <taxon>Arthropoda</taxon>
        <taxon>Hexapoda</taxon>
        <taxon>Insecta</taxon>
        <taxon>Pterygota</taxon>
        <taxon>Neoptera</taxon>
        <taxon>Endopterygota</taxon>
        <taxon>Hymenoptera</taxon>
        <taxon>Apocrita</taxon>
        <taxon>Aculeata</taxon>
        <taxon>Formicoidea</taxon>
        <taxon>Formicidae</taxon>
        <taxon>Myrmicinae</taxon>
        <taxon>Mycetomoellerius</taxon>
    </lineage>
</organism>
<dbReference type="EMBL" id="KQ982049">
    <property type="protein sequence ID" value="KYQ60723.1"/>
    <property type="molecule type" value="Genomic_DNA"/>
</dbReference>
<protein>
    <submittedName>
        <fullName evidence="1">Uncharacterized protein</fullName>
    </submittedName>
</protein>
<keyword evidence="2" id="KW-1185">Reference proteome</keyword>
<evidence type="ECO:0000313" key="1">
    <source>
        <dbReference type="EMBL" id="KYQ60723.1"/>
    </source>
</evidence>
<proteinExistence type="predicted"/>
<sequence length="140" mass="15889">VDHRTGQNTTLERGVDLSPDERSVVAARVFATNVHETSLQLRLCTRESRDPRHHGLSVLNDEARTLGTTKFFEPLYALVASLQPRETFLQISDLAALLQQFAFHSLVVFHVFFSVLDHVTLFHRALARESFIRVAISVYT</sequence>
<reference evidence="1 2" key="1">
    <citation type="submission" date="2015-09" db="EMBL/GenBank/DDBJ databases">
        <title>Trachymyrmex zeteki WGS genome.</title>
        <authorList>
            <person name="Nygaard S."/>
            <person name="Hu H."/>
            <person name="Boomsma J."/>
            <person name="Zhang G."/>
        </authorList>
    </citation>
    <scope>NUCLEOTIDE SEQUENCE [LARGE SCALE GENOMIC DNA]</scope>
    <source>
        <strain evidence="1">Tzet28-1</strain>
        <tissue evidence="1">Whole body</tissue>
    </source>
</reference>
<dbReference type="AlphaFoldDB" id="A0A151XJX4"/>
<name>A0A151XJX4_9HYME</name>
<accession>A0A151XJX4</accession>
<evidence type="ECO:0000313" key="2">
    <source>
        <dbReference type="Proteomes" id="UP000075809"/>
    </source>
</evidence>
<gene>
    <name evidence="1" type="ORF">ALC60_00218</name>
</gene>